<dbReference type="SUPFAM" id="SSF52540">
    <property type="entry name" value="P-loop containing nucleoside triphosphate hydrolases"/>
    <property type="match status" value="1"/>
</dbReference>
<feature type="region of interest" description="Disordered" evidence="2">
    <location>
        <begin position="534"/>
        <end position="568"/>
    </location>
</feature>
<feature type="compositionally biased region" description="Basic and acidic residues" evidence="2">
    <location>
        <begin position="555"/>
        <end position="567"/>
    </location>
</feature>
<dbReference type="Pfam" id="PF23232">
    <property type="entry name" value="AAA_lid_13"/>
    <property type="match status" value="1"/>
</dbReference>
<keyword evidence="1" id="KW-0175">Coiled coil</keyword>
<name>A0A5C6TDE4_FUSOC</name>
<feature type="compositionally biased region" description="Pro residues" evidence="2">
    <location>
        <begin position="77"/>
        <end position="86"/>
    </location>
</feature>
<evidence type="ECO:0000256" key="1">
    <source>
        <dbReference type="SAM" id="Coils"/>
    </source>
</evidence>
<dbReference type="InterPro" id="IPR027417">
    <property type="entry name" value="P-loop_NTPase"/>
</dbReference>
<gene>
    <name evidence="4" type="ORF">FocTR4_00005844</name>
</gene>
<dbReference type="PANTHER" id="PTHR46411">
    <property type="entry name" value="FAMILY ATPASE, PUTATIVE-RELATED"/>
    <property type="match status" value="1"/>
</dbReference>
<proteinExistence type="predicted"/>
<dbReference type="GO" id="GO:0016887">
    <property type="term" value="F:ATP hydrolysis activity"/>
    <property type="evidence" value="ECO:0007669"/>
    <property type="project" value="InterPro"/>
</dbReference>
<feature type="region of interest" description="Disordered" evidence="2">
    <location>
        <begin position="229"/>
        <end position="281"/>
    </location>
</feature>
<evidence type="ECO:0000313" key="5">
    <source>
        <dbReference type="Proteomes" id="UP000321331"/>
    </source>
</evidence>
<feature type="compositionally biased region" description="Pro residues" evidence="2">
    <location>
        <begin position="128"/>
        <end position="147"/>
    </location>
</feature>
<feature type="region of interest" description="Disordered" evidence="2">
    <location>
        <begin position="1"/>
        <end position="147"/>
    </location>
</feature>
<organism evidence="4 5">
    <name type="scientific">Fusarium oxysporum f. sp. cubense</name>
    <dbReference type="NCBI Taxonomy" id="61366"/>
    <lineage>
        <taxon>Eukaryota</taxon>
        <taxon>Fungi</taxon>
        <taxon>Dikarya</taxon>
        <taxon>Ascomycota</taxon>
        <taxon>Pezizomycotina</taxon>
        <taxon>Sordariomycetes</taxon>
        <taxon>Hypocreomycetidae</taxon>
        <taxon>Hypocreales</taxon>
        <taxon>Nectriaceae</taxon>
        <taxon>Fusarium</taxon>
        <taxon>Fusarium oxysporum species complex</taxon>
    </lineage>
</organism>
<evidence type="ECO:0000313" key="4">
    <source>
        <dbReference type="EMBL" id="TXC09090.1"/>
    </source>
</evidence>
<feature type="coiled-coil region" evidence="1">
    <location>
        <begin position="291"/>
        <end position="325"/>
    </location>
</feature>
<dbReference type="InterPro" id="IPR054289">
    <property type="entry name" value="DUF7025"/>
</dbReference>
<dbReference type="Proteomes" id="UP000321331">
    <property type="component" value="Unassembled WGS sequence"/>
</dbReference>
<dbReference type="SMART" id="SM00382">
    <property type="entry name" value="AAA"/>
    <property type="match status" value="1"/>
</dbReference>
<evidence type="ECO:0000256" key="2">
    <source>
        <dbReference type="SAM" id="MobiDB-lite"/>
    </source>
</evidence>
<sequence>MDSPTRSVSPGPKNRKDKDDDKDDSEEEDIHKQLSRLLRREGNLFARPSMLAIPRRPRPAPSNARTRNPPQKAPKGRIPPPPPPMVLPRTPRNQVQVVPPPPPPPIDRSPIPLSDYTEHYERERVNLNPPPPPPPQDYQNLPPAPARSPLPPVVKPAQTHYTISEDAIGASNRDKLAAIDNGPIMPNGPNAGINGFNNNFALPTPPAPIPYHFRASGSTRGYRIPTFTKANKDQTEAQAKLSEPNDTGLQHESEPSNVGETTEAHGLSQIQEEGSHDSTEVVGEDITSHQILVDENTLQALIQRVEELEEENATLREDADNASTVPMELPAKVQLFYCLERIELDDDSVDERSRTVYLSPPEWVVFGDDVDLRGRFPITDPGDYAEEQGASLIVYKYYSVDYQYDAVNAAKRAKQPLPEPEPASQDVVLVTEEMVEAVEALFDLFPSFSDDFPYVYEMGSLKDPHLWWYHCRTSFKMEALSERHAQLVGLLVEWIESNFAPLYDQIDDQFKRGKVSSDSIEFLIRPGDTLVADKNGRYSGRVATTRPAPHKQKKKTDDSDKDQDKQGTHTWIVETRSYGYAGKFFAVDKELFIDFPPKYRGGEINITDLNVIPLSYAKPKVKEILRQRGKRFWKLREKTLISYEGSDSDRIQAGQRFMVDFDTYKELHPGSSYMRQEGYISGRKPNLPKDGSEPEEPEIYLFPKLIPGFDLRRKKWVDLEVDRIRDVSWNKEAFKSLVADEAMKELVLALVTNQLDAEKNTDLIESKGSGLIMLLHGSPGTGKTFTAESVAEIAKKPLYPVTCGDIGTEPADVEKYLESVFHLGKVWDCVVLLDEAEVFLEQRTLQDLKRNALVSVFLRALEYYEGILILTTNRVGTFDEAFKSRIQLALRYEKLKDYQRLQIWKNFLVRLKSLGEEESIDFDDIELYLEELAKYPMNGRQIRNSITTGRQLAKYKRKKMTFAHLKRAIDVADKFDRAFEMFLESNITAIMGIGGDYDPFTRTSRRKPVSMDAGILGKSAMFTLSRR</sequence>
<dbReference type="GO" id="GO:0005524">
    <property type="term" value="F:ATP binding"/>
    <property type="evidence" value="ECO:0007669"/>
    <property type="project" value="InterPro"/>
</dbReference>
<evidence type="ECO:0000259" key="3">
    <source>
        <dbReference type="SMART" id="SM00382"/>
    </source>
</evidence>
<reference evidence="4 5" key="1">
    <citation type="submission" date="2019-07" db="EMBL/GenBank/DDBJ databases">
        <title>The First High-Quality Draft Genome Sequence of the Causal Agent of the Current Panama Disease Epidemic.</title>
        <authorList>
            <person name="Warmington R.J."/>
            <person name="Kay W."/>
            <person name="Jeffries A."/>
            <person name="Bebber D."/>
            <person name="Moore K."/>
            <person name="Studholme D.J."/>
        </authorList>
    </citation>
    <scope>NUCLEOTIDE SEQUENCE [LARGE SCALE GENOMIC DNA]</scope>
    <source>
        <strain evidence="4 5">TR4</strain>
    </source>
</reference>
<dbReference type="Pfam" id="PF00004">
    <property type="entry name" value="AAA"/>
    <property type="match status" value="1"/>
</dbReference>
<comment type="caution">
    <text evidence="4">The sequence shown here is derived from an EMBL/GenBank/DDBJ whole genome shotgun (WGS) entry which is preliminary data.</text>
</comment>
<dbReference type="EMBL" id="VMNF01000004">
    <property type="protein sequence ID" value="TXC09090.1"/>
    <property type="molecule type" value="Genomic_DNA"/>
</dbReference>
<dbReference type="InterPro" id="IPR003593">
    <property type="entry name" value="AAA+_ATPase"/>
</dbReference>
<feature type="compositionally biased region" description="Low complexity" evidence="2">
    <location>
        <begin position="61"/>
        <end position="70"/>
    </location>
</feature>
<protein>
    <recommendedName>
        <fullName evidence="3">AAA+ ATPase domain-containing protein</fullName>
    </recommendedName>
</protein>
<dbReference type="InterPro" id="IPR056599">
    <property type="entry name" value="AAA_lid_fung"/>
</dbReference>
<feature type="compositionally biased region" description="Pro residues" evidence="2">
    <location>
        <begin position="98"/>
        <end position="107"/>
    </location>
</feature>
<feature type="compositionally biased region" description="Basic and acidic residues" evidence="2">
    <location>
        <begin position="116"/>
        <end position="125"/>
    </location>
</feature>
<feature type="compositionally biased region" description="Low complexity" evidence="2">
    <location>
        <begin position="87"/>
        <end position="97"/>
    </location>
</feature>
<dbReference type="AlphaFoldDB" id="A0A5C6TDE4"/>
<dbReference type="Pfam" id="PF22942">
    <property type="entry name" value="DUF7025"/>
    <property type="match status" value="1"/>
</dbReference>
<dbReference type="Gene3D" id="3.40.50.300">
    <property type="entry name" value="P-loop containing nucleotide triphosphate hydrolases"/>
    <property type="match status" value="1"/>
</dbReference>
<dbReference type="PANTHER" id="PTHR46411:SF2">
    <property type="entry name" value="AAA+ ATPASE DOMAIN-CONTAINING PROTEIN"/>
    <property type="match status" value="1"/>
</dbReference>
<feature type="domain" description="AAA+ ATPase" evidence="3">
    <location>
        <begin position="769"/>
        <end position="896"/>
    </location>
</feature>
<accession>A0A5C6TDE4</accession>
<dbReference type="InterPro" id="IPR003959">
    <property type="entry name" value="ATPase_AAA_core"/>
</dbReference>